<reference evidence="3 4" key="1">
    <citation type="submission" date="2016-10" db="EMBL/GenBank/DDBJ databases">
        <authorList>
            <person name="de Groot N.N."/>
        </authorList>
    </citation>
    <scope>NUCLEOTIDE SEQUENCE [LARGE SCALE GENOMIC DNA]</scope>
    <source>
        <strain evidence="4">E92,LMG 26720,CCM 7988</strain>
    </source>
</reference>
<feature type="repeat" description="TPR" evidence="1">
    <location>
        <begin position="449"/>
        <end position="482"/>
    </location>
</feature>
<dbReference type="Gene3D" id="3.40.710.10">
    <property type="entry name" value="DD-peptidase/beta-lactamase superfamily"/>
    <property type="match status" value="1"/>
</dbReference>
<evidence type="ECO:0000313" key="4">
    <source>
        <dbReference type="Proteomes" id="UP000199306"/>
    </source>
</evidence>
<dbReference type="RefSeq" id="WP_092019605.1">
    <property type="nucleotide sequence ID" value="NZ_FOXH01000020.1"/>
</dbReference>
<gene>
    <name evidence="3" type="ORF">SAMN04515674_12031</name>
</gene>
<dbReference type="PANTHER" id="PTHR46825">
    <property type="entry name" value="D-ALANYL-D-ALANINE-CARBOXYPEPTIDASE/ENDOPEPTIDASE AMPH"/>
    <property type="match status" value="1"/>
</dbReference>
<dbReference type="PANTHER" id="PTHR46825:SF8">
    <property type="entry name" value="BETA-LACTAMASE-RELATED"/>
    <property type="match status" value="1"/>
</dbReference>
<keyword evidence="1" id="KW-0802">TPR repeat</keyword>
<dbReference type="EMBL" id="FOXH01000020">
    <property type="protein sequence ID" value="SFQ45721.1"/>
    <property type="molecule type" value="Genomic_DNA"/>
</dbReference>
<feature type="domain" description="Beta-lactamase-related" evidence="2">
    <location>
        <begin position="40"/>
        <end position="352"/>
    </location>
</feature>
<keyword evidence="4" id="KW-1185">Reference proteome</keyword>
<dbReference type="SUPFAM" id="SSF48452">
    <property type="entry name" value="TPR-like"/>
    <property type="match status" value="1"/>
</dbReference>
<dbReference type="PROSITE" id="PS50005">
    <property type="entry name" value="TPR"/>
    <property type="match status" value="1"/>
</dbReference>
<dbReference type="InterPro" id="IPR019734">
    <property type="entry name" value="TPR_rpt"/>
</dbReference>
<dbReference type="SMART" id="SM00028">
    <property type="entry name" value="TPR"/>
    <property type="match status" value="2"/>
</dbReference>
<organism evidence="3 4">
    <name type="scientific">Pseudarcicella hirudinis</name>
    <dbReference type="NCBI Taxonomy" id="1079859"/>
    <lineage>
        <taxon>Bacteria</taxon>
        <taxon>Pseudomonadati</taxon>
        <taxon>Bacteroidota</taxon>
        <taxon>Cytophagia</taxon>
        <taxon>Cytophagales</taxon>
        <taxon>Flectobacillaceae</taxon>
        <taxon>Pseudarcicella</taxon>
    </lineage>
</organism>
<dbReference type="InterPro" id="IPR050491">
    <property type="entry name" value="AmpC-like"/>
</dbReference>
<dbReference type="Pfam" id="PF00144">
    <property type="entry name" value="Beta-lactamase"/>
    <property type="match status" value="1"/>
</dbReference>
<evidence type="ECO:0000313" key="3">
    <source>
        <dbReference type="EMBL" id="SFQ45721.1"/>
    </source>
</evidence>
<dbReference type="Pfam" id="PF13181">
    <property type="entry name" value="TPR_8"/>
    <property type="match status" value="1"/>
</dbReference>
<dbReference type="SUPFAM" id="SSF56601">
    <property type="entry name" value="beta-lactamase/transpeptidase-like"/>
    <property type="match status" value="1"/>
</dbReference>
<evidence type="ECO:0000259" key="2">
    <source>
        <dbReference type="Pfam" id="PF00144"/>
    </source>
</evidence>
<proteinExistence type="predicted"/>
<name>A0A1I5YN83_9BACT</name>
<evidence type="ECO:0000256" key="1">
    <source>
        <dbReference type="PROSITE-ProRule" id="PRU00339"/>
    </source>
</evidence>
<accession>A0A1I5YN83</accession>
<dbReference type="InterPro" id="IPR011990">
    <property type="entry name" value="TPR-like_helical_dom_sf"/>
</dbReference>
<sequence length="494" mass="55869">MKKRLLIFIFSICLPRISYTQNIDSIVNHAATTYLAGRPWVGLSVGVIRKDKFHLYYFGSTQKDKNSLPVTTSLYEIGSITKTFTSMLLAQAVVDEKVNLKDDIRKYLKGSYPNLEFNGKPVQLIHLANLTSGLPDNLPENMPPFQTKERESQLFELKKIHDGYTRSQFLQDLHTVKLSREPGLNPAHSNTAAQLLGFLLENIYGMSYADLLQKYVTGPLNMKHTYISVPTSEKGFCVKGYNEKGILMPEIPKDAGSAGVLKSSLADMMKYVNYHLKEKDKRVVLSHTLFWGNYENFGIGLNWYLKTNFDEKRRIWTSGGTFGFSSYSVLYPEADFAVITLANQNGESAEYALSEIANTIYNEVHFSAPERSAEGFGFSRSVNLLLEMLNQRGFQFAEEIANELKAKDNRFRLSEDELNVFGYTLLGKGNKDKALVIFKLNVSLFPESSNTYDSLAEVYESLGDKALSIKNYKRSLELNPSNTNAVEHLKKLED</sequence>
<protein>
    <submittedName>
        <fullName evidence="3">CubicO group peptidase, beta-lactamase class C family</fullName>
    </submittedName>
</protein>
<dbReference type="InterPro" id="IPR001466">
    <property type="entry name" value="Beta-lactam-related"/>
</dbReference>
<dbReference type="AlphaFoldDB" id="A0A1I5YN83"/>
<dbReference type="OrthoDB" id="9793489at2"/>
<dbReference type="Gene3D" id="1.25.40.10">
    <property type="entry name" value="Tetratricopeptide repeat domain"/>
    <property type="match status" value="1"/>
</dbReference>
<dbReference type="Proteomes" id="UP000199306">
    <property type="component" value="Unassembled WGS sequence"/>
</dbReference>
<dbReference type="InterPro" id="IPR012338">
    <property type="entry name" value="Beta-lactam/transpept-like"/>
</dbReference>
<dbReference type="STRING" id="1079859.SAMN04515674_12031"/>